<comment type="caution">
    <text evidence="1">The sequence shown here is derived from an EMBL/GenBank/DDBJ whole genome shotgun (WGS) entry which is preliminary data.</text>
</comment>
<sequence>MDKTDFLALCHKRIVVVYQATKAGTPDDAARHRMEGFMNAGQVIGVVTQAEVRELIERAHYQVFGETVAERKERKASLESLKESEPDRYYAIPAIERR</sequence>
<dbReference type="EMBL" id="JAOTJC010000006">
    <property type="protein sequence ID" value="MCU7554422.1"/>
    <property type="molecule type" value="Genomic_DNA"/>
</dbReference>
<evidence type="ECO:0000313" key="1">
    <source>
        <dbReference type="EMBL" id="MCU7554422.1"/>
    </source>
</evidence>
<organism evidence="1 2">
    <name type="scientific">Alteromonas salexigens</name>
    <dbReference type="NCBI Taxonomy" id="2982530"/>
    <lineage>
        <taxon>Bacteria</taxon>
        <taxon>Pseudomonadati</taxon>
        <taxon>Pseudomonadota</taxon>
        <taxon>Gammaproteobacteria</taxon>
        <taxon>Alteromonadales</taxon>
        <taxon>Alteromonadaceae</taxon>
        <taxon>Alteromonas/Salinimonas group</taxon>
        <taxon>Alteromonas</taxon>
    </lineage>
</organism>
<proteinExistence type="predicted"/>
<evidence type="ECO:0000313" key="2">
    <source>
        <dbReference type="Proteomes" id="UP001209257"/>
    </source>
</evidence>
<protein>
    <submittedName>
        <fullName evidence="1">Uncharacterized protein</fullName>
    </submittedName>
</protein>
<gene>
    <name evidence="1" type="ORF">OCL06_07415</name>
</gene>
<keyword evidence="2" id="KW-1185">Reference proteome</keyword>
<dbReference type="Proteomes" id="UP001209257">
    <property type="component" value="Unassembled WGS sequence"/>
</dbReference>
<dbReference type="RefSeq" id="WP_262993094.1">
    <property type="nucleotide sequence ID" value="NZ_JAOTJC010000006.1"/>
</dbReference>
<reference evidence="2" key="1">
    <citation type="submission" date="2023-07" db="EMBL/GenBank/DDBJ databases">
        <title>Study on multiphase classification of strain Alteromonas salexigens isolated from the Yellow Sea.</title>
        <authorList>
            <person name="Sun L."/>
        </authorList>
    </citation>
    <scope>NUCLEOTIDE SEQUENCE [LARGE SCALE GENOMIC DNA]</scope>
    <source>
        <strain evidence="2">ASW11-19</strain>
    </source>
</reference>
<accession>A0ABT2VM80</accession>
<name>A0ABT2VM80_9ALTE</name>